<proteinExistence type="inferred from homology"/>
<dbReference type="GO" id="GO:0003677">
    <property type="term" value="F:DNA binding"/>
    <property type="evidence" value="ECO:0007669"/>
    <property type="project" value="UniProtKB-KW"/>
</dbReference>
<evidence type="ECO:0000313" key="5">
    <source>
        <dbReference type="EMBL" id="SMX29499.1"/>
    </source>
</evidence>
<dbReference type="InterPro" id="IPR051212">
    <property type="entry name" value="Type-I_RE_S_subunit"/>
</dbReference>
<dbReference type="EMBL" id="FXXP01000002">
    <property type="protein sequence ID" value="SMX29499.1"/>
    <property type="molecule type" value="Genomic_DNA"/>
</dbReference>
<dbReference type="PANTHER" id="PTHR43140:SF1">
    <property type="entry name" value="TYPE I RESTRICTION ENZYME ECOKI SPECIFICITY SUBUNIT"/>
    <property type="match status" value="1"/>
</dbReference>
<dbReference type="OrthoDB" id="164285at2"/>
<keyword evidence="6" id="KW-1185">Reference proteome</keyword>
<dbReference type="Proteomes" id="UP000225972">
    <property type="component" value="Unassembled WGS sequence"/>
</dbReference>
<evidence type="ECO:0000259" key="4">
    <source>
        <dbReference type="Pfam" id="PF01420"/>
    </source>
</evidence>
<dbReference type="CDD" id="cd17285">
    <property type="entry name" value="RMtype1_S_Csp16704I_TRD2-CR2_like"/>
    <property type="match status" value="1"/>
</dbReference>
<dbReference type="RefSeq" id="WP_099247563.1">
    <property type="nucleotide sequence ID" value="NZ_FXXP01000002.1"/>
</dbReference>
<accession>A0A238JFR9</accession>
<dbReference type="AlphaFoldDB" id="A0A238JFR9"/>
<dbReference type="Gene3D" id="3.90.220.20">
    <property type="entry name" value="DNA methylase specificity domains"/>
    <property type="match status" value="2"/>
</dbReference>
<organism evidence="5 6">
    <name type="scientific">Pelagimonas phthalicica</name>
    <dbReference type="NCBI Taxonomy" id="1037362"/>
    <lineage>
        <taxon>Bacteria</taxon>
        <taxon>Pseudomonadati</taxon>
        <taxon>Pseudomonadota</taxon>
        <taxon>Alphaproteobacteria</taxon>
        <taxon>Rhodobacterales</taxon>
        <taxon>Roseobacteraceae</taxon>
        <taxon>Pelagimonas</taxon>
    </lineage>
</organism>
<gene>
    <name evidence="5" type="primary">hsdS</name>
    <name evidence="5" type="ORF">TRP8649_03635</name>
</gene>
<reference evidence="6" key="1">
    <citation type="submission" date="2017-05" db="EMBL/GenBank/DDBJ databases">
        <authorList>
            <person name="Rodrigo-Torres L."/>
            <person name="Arahal R. D."/>
            <person name="Lucena T."/>
        </authorList>
    </citation>
    <scope>NUCLEOTIDE SEQUENCE [LARGE SCALE GENOMIC DNA]</scope>
    <source>
        <strain evidence="6">CECT 8649</strain>
    </source>
</reference>
<dbReference type="PANTHER" id="PTHR43140">
    <property type="entry name" value="TYPE-1 RESTRICTION ENZYME ECOKI SPECIFICITY PROTEIN"/>
    <property type="match status" value="1"/>
</dbReference>
<evidence type="ECO:0000256" key="2">
    <source>
        <dbReference type="ARBA" id="ARBA00022747"/>
    </source>
</evidence>
<evidence type="ECO:0000256" key="1">
    <source>
        <dbReference type="ARBA" id="ARBA00010923"/>
    </source>
</evidence>
<protein>
    <submittedName>
        <fullName evidence="5">Type-1 restriction enzyme EcoKI specificity protein</fullName>
    </submittedName>
</protein>
<keyword evidence="2" id="KW-0680">Restriction system</keyword>
<comment type="similarity">
    <text evidence="1">Belongs to the type-I restriction system S methylase family.</text>
</comment>
<sequence>MTEELPEGWSLQSLGEVLNGIVGGGTPSKGVPEYFQGSIPLMTVKDMKVARPTETGFNITQEALDNSSSKMIPADTVVIATRMGLGKVVRPRMDTAINQDLKALFPSAALDKSFLELWLISIASRIEAMGTGTTVKGVRLNQIKDLEIPVAPTNEQQRIVEKIETLFAQLDKGEEAVREVQNLLKRCRESILKSAVTGELTDSERSDWVELKVGELLTDIRYGTAKKCSPEPHGTAVLRIPNVVGGEVDLGKLKYIDLNEREKTKLSLERGDILIVRSNGSANLVARGAVVDERGEGMAFAGYLIRLRVDQDRILPVFLNMSLSSPQTRQVIERQARSTSGVHNINSGEVKSIPVALPPKDQQAEIIEAVNEAFAKIINLEKWCETELKRSAALRQSILKDAFSGRLVPQDPDDEPASALLERIQYSKKLRK</sequence>
<keyword evidence="3" id="KW-0238">DNA-binding</keyword>
<dbReference type="CDD" id="cd17517">
    <property type="entry name" value="RMtype1_S_EcoKI_StySPI-TRD2-CR2_like"/>
    <property type="match status" value="1"/>
</dbReference>
<dbReference type="InterPro" id="IPR000055">
    <property type="entry name" value="Restrct_endonuc_typeI_TRD"/>
</dbReference>
<dbReference type="SUPFAM" id="SSF116734">
    <property type="entry name" value="DNA methylase specificity domain"/>
    <property type="match status" value="2"/>
</dbReference>
<evidence type="ECO:0000313" key="6">
    <source>
        <dbReference type="Proteomes" id="UP000225972"/>
    </source>
</evidence>
<name>A0A238JFR9_9RHOB</name>
<dbReference type="InterPro" id="IPR044946">
    <property type="entry name" value="Restrct_endonuc_typeI_TRD_sf"/>
</dbReference>
<evidence type="ECO:0000256" key="3">
    <source>
        <dbReference type="ARBA" id="ARBA00023125"/>
    </source>
</evidence>
<dbReference type="Pfam" id="PF01420">
    <property type="entry name" value="Methylase_S"/>
    <property type="match status" value="1"/>
</dbReference>
<feature type="domain" description="Type I restriction modification DNA specificity" evidence="4">
    <location>
        <begin position="6"/>
        <end position="174"/>
    </location>
</feature>
<dbReference type="GO" id="GO:0009307">
    <property type="term" value="P:DNA restriction-modification system"/>
    <property type="evidence" value="ECO:0007669"/>
    <property type="project" value="UniProtKB-KW"/>
</dbReference>